<protein>
    <submittedName>
        <fullName evidence="2">Uncharacterized protein</fullName>
    </submittedName>
</protein>
<sequence length="900" mass="99840">MEDVLLGWVFAIKDVDSEALEKWNQCIQKILGEPAARTLTKPEPATQPNGETIYVGGVAFEHSPMAEAVTNGIRCYTIAVSHQRAAGLTAPEFTQVFSDIAVKAFSSLPVVDTSLLWIGNEKNIFFSTLQSNFAGAQRNDAGGSLLNDQGEFGSHHVDKNDDPIGPSISLVGSHLPENYYPGHFGFVTAGFYWLLEYATGSIFHGLHYHGGTAPRSDSNEVVNWAVRNNNIGYTPFRMISGNSSYAFAAGPKKELISLRREMMLPELNWEQPWTEQATFMADGPLVMSTFMFFTFFVRGLLQMVIFLISQTPPVYQIRPPSTSRFPKSMEAISSNHKMDNVNDTNSPSFLLVEPQDQLEVNFEVRKASIQALLEKEKKMCSVYNVTAVKLLESLEEGGLNSSLTPTHLGRPLGNLLKGSQKRSFSVESGEGVSINNSDTQTTQNGEGIDIEMSYTTCADGEQSNPQSNVSGSPDINQQTFAHCVAPVRNQRDHITFMDVDQPLVNISSSVSTGDTPTASNLVTHHHINRTGHLKNSESLEDDSKSDRSNYSPSEILDDYPIHPHSVARNCGPGNSTQVIGDNTPDSYRDIDLEAAIIESLEKPISQKVTMKALTGALSLTSLPNRIAASDFIGKLTVESLTIEHEMIVDALHLVQENTHLSPDDQINDIKELERITQMILGSPLNEVTSAYVPKLWFSLNVLSNHRSVLKVGAHLEQYRIMTTNWLLWHWLKEKAGAGFYQVFTWLIPPVKFTYSNKGRKTYFIGKDLVNQTILIAKNCLLQWLGFPGTTSEYQAIFFGSLAARAGLGVGYLDSVWNAYRSLPSQVFKNRSTKLNDHTMRKFDEYLDSHPIGTDKSEVYLIVNDIHSLVQTFIEAIQPASKNSSISQRLPRVDNTHCTSL</sequence>
<accession>A0A0C9V4Z7</accession>
<name>A0A0C9V4Z7_SPHS4</name>
<reference evidence="2 3" key="1">
    <citation type="submission" date="2014-06" db="EMBL/GenBank/DDBJ databases">
        <title>Evolutionary Origins and Diversification of the Mycorrhizal Mutualists.</title>
        <authorList>
            <consortium name="DOE Joint Genome Institute"/>
            <consortium name="Mycorrhizal Genomics Consortium"/>
            <person name="Kohler A."/>
            <person name="Kuo A."/>
            <person name="Nagy L.G."/>
            <person name="Floudas D."/>
            <person name="Copeland A."/>
            <person name="Barry K.W."/>
            <person name="Cichocki N."/>
            <person name="Veneault-Fourrey C."/>
            <person name="LaButti K."/>
            <person name="Lindquist E.A."/>
            <person name="Lipzen A."/>
            <person name="Lundell T."/>
            <person name="Morin E."/>
            <person name="Murat C."/>
            <person name="Riley R."/>
            <person name="Ohm R."/>
            <person name="Sun H."/>
            <person name="Tunlid A."/>
            <person name="Henrissat B."/>
            <person name="Grigoriev I.V."/>
            <person name="Hibbett D.S."/>
            <person name="Martin F."/>
        </authorList>
    </citation>
    <scope>NUCLEOTIDE SEQUENCE [LARGE SCALE GENOMIC DNA]</scope>
    <source>
        <strain evidence="2 3">SS14</strain>
    </source>
</reference>
<feature type="compositionally biased region" description="Basic residues" evidence="1">
    <location>
        <begin position="523"/>
        <end position="532"/>
    </location>
</feature>
<proteinExistence type="predicted"/>
<evidence type="ECO:0000256" key="1">
    <source>
        <dbReference type="SAM" id="MobiDB-lite"/>
    </source>
</evidence>
<evidence type="ECO:0000313" key="3">
    <source>
        <dbReference type="Proteomes" id="UP000054279"/>
    </source>
</evidence>
<dbReference type="Proteomes" id="UP000054279">
    <property type="component" value="Unassembled WGS sequence"/>
</dbReference>
<gene>
    <name evidence="2" type="ORF">M422DRAFT_265582</name>
</gene>
<evidence type="ECO:0000313" key="2">
    <source>
        <dbReference type="EMBL" id="KIJ32565.1"/>
    </source>
</evidence>
<keyword evidence="3" id="KW-1185">Reference proteome</keyword>
<dbReference type="EMBL" id="KN837225">
    <property type="protein sequence ID" value="KIJ32565.1"/>
    <property type="molecule type" value="Genomic_DNA"/>
</dbReference>
<dbReference type="HOGENOM" id="CLU_321876_0_0_1"/>
<dbReference type="AlphaFoldDB" id="A0A0C9V4Z7"/>
<feature type="compositionally biased region" description="Basic and acidic residues" evidence="1">
    <location>
        <begin position="534"/>
        <end position="547"/>
    </location>
</feature>
<feature type="region of interest" description="Disordered" evidence="1">
    <location>
        <begin position="508"/>
        <end position="558"/>
    </location>
</feature>
<organism evidence="2 3">
    <name type="scientific">Sphaerobolus stellatus (strain SS14)</name>
    <dbReference type="NCBI Taxonomy" id="990650"/>
    <lineage>
        <taxon>Eukaryota</taxon>
        <taxon>Fungi</taxon>
        <taxon>Dikarya</taxon>
        <taxon>Basidiomycota</taxon>
        <taxon>Agaricomycotina</taxon>
        <taxon>Agaricomycetes</taxon>
        <taxon>Phallomycetidae</taxon>
        <taxon>Geastrales</taxon>
        <taxon>Sphaerobolaceae</taxon>
        <taxon>Sphaerobolus</taxon>
    </lineage>
</organism>
<dbReference type="OrthoDB" id="3061143at2759"/>
<feature type="compositionally biased region" description="Polar residues" evidence="1">
    <location>
        <begin position="508"/>
        <end position="522"/>
    </location>
</feature>